<dbReference type="InterPro" id="IPR011344">
    <property type="entry name" value="ssDNA-bd"/>
</dbReference>
<evidence type="ECO:0000256" key="3">
    <source>
        <dbReference type="RuleBase" id="RU000524"/>
    </source>
</evidence>
<organism evidence="4 5">
    <name type="scientific">Nocardia terpenica</name>
    <dbReference type="NCBI Taxonomy" id="455432"/>
    <lineage>
        <taxon>Bacteria</taxon>
        <taxon>Bacillati</taxon>
        <taxon>Actinomycetota</taxon>
        <taxon>Actinomycetes</taxon>
        <taxon>Mycobacteriales</taxon>
        <taxon>Nocardiaceae</taxon>
        <taxon>Nocardia</taxon>
    </lineage>
</organism>
<dbReference type="STRING" id="455432.AWN90_42125"/>
<dbReference type="EMBL" id="LWGR01000013">
    <property type="protein sequence ID" value="KZM71112.1"/>
    <property type="molecule type" value="Genomic_DNA"/>
</dbReference>
<accession>A0A164K7D4</accession>
<dbReference type="CDD" id="cd04496">
    <property type="entry name" value="SSB_OBF"/>
    <property type="match status" value="1"/>
</dbReference>
<comment type="caution">
    <text evidence="2">Lacks conserved residue(s) required for the propagation of feature annotation.</text>
</comment>
<dbReference type="Pfam" id="PF00436">
    <property type="entry name" value="SSB"/>
    <property type="match status" value="1"/>
</dbReference>
<evidence type="ECO:0000256" key="1">
    <source>
        <dbReference type="ARBA" id="ARBA00023125"/>
    </source>
</evidence>
<dbReference type="HAMAP" id="MF_00984">
    <property type="entry name" value="SSB"/>
    <property type="match status" value="1"/>
</dbReference>
<sequence length="140" mass="15051">MGNITHDVELGFTAGGTAFLNLTVASTPRVFDKNTNEWKDGETLFLRGVVRRRLAENVADSLSKGSRVIVTGHLKQRSYEKDGEKRMVIEMEMVDIGPSLMFATATITRNSGDGNGIRTAAGGGEVWSTPGGATAMETPF</sequence>
<keyword evidence="5" id="KW-1185">Reference proteome</keyword>
<dbReference type="NCBIfam" id="TIGR00621">
    <property type="entry name" value="ssb"/>
    <property type="match status" value="1"/>
</dbReference>
<evidence type="ECO:0000256" key="2">
    <source>
        <dbReference type="HAMAP-Rule" id="MF_00984"/>
    </source>
</evidence>
<dbReference type="InterPro" id="IPR012340">
    <property type="entry name" value="NA-bd_OB-fold"/>
</dbReference>
<dbReference type="GO" id="GO:0006260">
    <property type="term" value="P:DNA replication"/>
    <property type="evidence" value="ECO:0007669"/>
    <property type="project" value="InterPro"/>
</dbReference>
<gene>
    <name evidence="4" type="ORF">AWN90_42125</name>
</gene>
<dbReference type="Proteomes" id="UP000076512">
    <property type="component" value="Unassembled WGS sequence"/>
</dbReference>
<dbReference type="Gene3D" id="2.40.50.140">
    <property type="entry name" value="Nucleic acid-binding proteins"/>
    <property type="match status" value="1"/>
</dbReference>
<dbReference type="InterPro" id="IPR000424">
    <property type="entry name" value="Primosome_PriB/ssb"/>
</dbReference>
<comment type="subunit">
    <text evidence="2">Homotetramer.</text>
</comment>
<dbReference type="SUPFAM" id="SSF50249">
    <property type="entry name" value="Nucleic acid-binding proteins"/>
    <property type="match status" value="1"/>
</dbReference>
<reference evidence="4 5" key="1">
    <citation type="submission" date="2016-04" db="EMBL/GenBank/DDBJ databases">
        <authorList>
            <person name="Evans L.H."/>
            <person name="Alamgir A."/>
            <person name="Owens N."/>
            <person name="Weber N.D."/>
            <person name="Virtaneva K."/>
            <person name="Barbian K."/>
            <person name="Babar A."/>
            <person name="Rosenke K."/>
        </authorList>
    </citation>
    <scope>NUCLEOTIDE SEQUENCE [LARGE SCALE GENOMIC DNA]</scope>
    <source>
        <strain evidence="4 5">IFM 0406</strain>
    </source>
</reference>
<dbReference type="AlphaFoldDB" id="A0A164K7D4"/>
<proteinExistence type="inferred from homology"/>
<dbReference type="GO" id="GO:0003697">
    <property type="term" value="F:single-stranded DNA binding"/>
    <property type="evidence" value="ECO:0007669"/>
    <property type="project" value="UniProtKB-UniRule"/>
</dbReference>
<evidence type="ECO:0000313" key="5">
    <source>
        <dbReference type="Proteomes" id="UP000076512"/>
    </source>
</evidence>
<evidence type="ECO:0000313" key="4">
    <source>
        <dbReference type="EMBL" id="KZM71112.1"/>
    </source>
</evidence>
<name>A0A164K7D4_9NOCA</name>
<protein>
    <recommendedName>
        <fullName evidence="2 3">Single-stranded DNA-binding protein</fullName>
        <shortName evidence="2">SSB</shortName>
    </recommendedName>
</protein>
<dbReference type="PROSITE" id="PS50935">
    <property type="entry name" value="SSB"/>
    <property type="match status" value="1"/>
</dbReference>
<comment type="caution">
    <text evidence="4">The sequence shown here is derived from an EMBL/GenBank/DDBJ whole genome shotgun (WGS) entry which is preliminary data.</text>
</comment>
<keyword evidence="1 2" id="KW-0238">DNA-binding</keyword>